<dbReference type="InterPro" id="IPR029044">
    <property type="entry name" value="Nucleotide-diphossugar_trans"/>
</dbReference>
<comment type="caution">
    <text evidence="2">The sequence shown here is derived from an EMBL/GenBank/DDBJ whole genome shotgun (WGS) entry which is preliminary data.</text>
</comment>
<sequence>MTAIVILAAGPSSRMGSAKQNLVYDGQTLLQRAVKNALSVTETVLVVLGANREDIEYSIKDQPVNILYNTNWLEGMATSISLAVEEIQSAYLNITSIIFMLCDQPFADADLLKQLIDVSETSDKGIIASEYHNTLGVPALFKQAYFPYLLALKGKEGAKKLLLQHADDVQAVPFPLGEVDIDTLEDFEKLNKK</sequence>
<dbReference type="Pfam" id="PF12804">
    <property type="entry name" value="NTP_transf_3"/>
    <property type="match status" value="1"/>
</dbReference>
<dbReference type="Gene3D" id="3.90.550.10">
    <property type="entry name" value="Spore Coat Polysaccharide Biosynthesis Protein SpsA, Chain A"/>
    <property type="match status" value="1"/>
</dbReference>
<proteinExistence type="predicted"/>
<dbReference type="InterPro" id="IPR025877">
    <property type="entry name" value="MobA-like_NTP_Trfase"/>
</dbReference>
<dbReference type="SUPFAM" id="SSF53448">
    <property type="entry name" value="Nucleotide-diphospho-sugar transferases"/>
    <property type="match status" value="1"/>
</dbReference>
<dbReference type="PANTHER" id="PTHR43777:SF1">
    <property type="entry name" value="MOLYBDENUM COFACTOR CYTIDYLYLTRANSFERASE"/>
    <property type="match status" value="1"/>
</dbReference>
<dbReference type="EMBL" id="JANHOH010000001">
    <property type="protein sequence ID" value="MCQ6956746.1"/>
    <property type="molecule type" value="Genomic_DNA"/>
</dbReference>
<protein>
    <submittedName>
        <fullName evidence="2">Nucleotidyltransferase family protein</fullName>
    </submittedName>
</protein>
<evidence type="ECO:0000313" key="3">
    <source>
        <dbReference type="Proteomes" id="UP001204376"/>
    </source>
</evidence>
<reference evidence="2 3" key="1">
    <citation type="submission" date="2022-07" db="EMBL/GenBank/DDBJ databases">
        <title>Mucilaginibacter sp. JC4.</title>
        <authorList>
            <person name="Le V."/>
            <person name="Ko S.-R."/>
            <person name="Ahn C.-Y."/>
            <person name="Oh H.-M."/>
        </authorList>
    </citation>
    <scope>NUCLEOTIDE SEQUENCE [LARGE SCALE GENOMIC DNA]</scope>
    <source>
        <strain evidence="2 3">JC4</strain>
    </source>
</reference>
<dbReference type="RefSeq" id="WP_256536957.1">
    <property type="nucleotide sequence ID" value="NZ_JANHOH010000001.1"/>
</dbReference>
<feature type="domain" description="MobA-like NTP transferase" evidence="1">
    <location>
        <begin position="5"/>
        <end position="167"/>
    </location>
</feature>
<keyword evidence="3" id="KW-1185">Reference proteome</keyword>
<dbReference type="PANTHER" id="PTHR43777">
    <property type="entry name" value="MOLYBDENUM COFACTOR CYTIDYLYLTRANSFERASE"/>
    <property type="match status" value="1"/>
</dbReference>
<name>A0ABT1SWM9_9SPHI</name>
<gene>
    <name evidence="2" type="ORF">NPE20_02195</name>
</gene>
<organism evidence="2 3">
    <name type="scientific">Mucilaginibacter aquariorum</name>
    <dbReference type="NCBI Taxonomy" id="2967225"/>
    <lineage>
        <taxon>Bacteria</taxon>
        <taxon>Pseudomonadati</taxon>
        <taxon>Bacteroidota</taxon>
        <taxon>Sphingobacteriia</taxon>
        <taxon>Sphingobacteriales</taxon>
        <taxon>Sphingobacteriaceae</taxon>
        <taxon>Mucilaginibacter</taxon>
    </lineage>
</organism>
<evidence type="ECO:0000313" key="2">
    <source>
        <dbReference type="EMBL" id="MCQ6956746.1"/>
    </source>
</evidence>
<evidence type="ECO:0000259" key="1">
    <source>
        <dbReference type="Pfam" id="PF12804"/>
    </source>
</evidence>
<accession>A0ABT1SWM9</accession>
<dbReference type="CDD" id="cd04182">
    <property type="entry name" value="GT_2_like_f"/>
    <property type="match status" value="1"/>
</dbReference>
<dbReference type="Proteomes" id="UP001204376">
    <property type="component" value="Unassembled WGS sequence"/>
</dbReference>